<feature type="region of interest" description="Disordered" evidence="1">
    <location>
        <begin position="207"/>
        <end position="239"/>
    </location>
</feature>
<protein>
    <submittedName>
        <fullName evidence="2">Uncharacterized protein</fullName>
    </submittedName>
</protein>
<gene>
    <name evidence="2" type="ORF">QYE76_003100</name>
</gene>
<accession>A0AAD8VYJ0</accession>
<dbReference type="AlphaFoldDB" id="A0AAD8VYJ0"/>
<feature type="compositionally biased region" description="Low complexity" evidence="1">
    <location>
        <begin position="114"/>
        <end position="138"/>
    </location>
</feature>
<feature type="compositionally biased region" description="Acidic residues" evidence="1">
    <location>
        <begin position="87"/>
        <end position="98"/>
    </location>
</feature>
<reference evidence="2" key="1">
    <citation type="submission" date="2023-07" db="EMBL/GenBank/DDBJ databases">
        <title>A chromosome-level genome assembly of Lolium multiflorum.</title>
        <authorList>
            <person name="Chen Y."/>
            <person name="Copetti D."/>
            <person name="Kolliker R."/>
            <person name="Studer B."/>
        </authorList>
    </citation>
    <scope>NUCLEOTIDE SEQUENCE</scope>
    <source>
        <strain evidence="2">02402/16</strain>
        <tissue evidence="2">Leaf</tissue>
    </source>
</reference>
<keyword evidence="3" id="KW-1185">Reference proteome</keyword>
<dbReference type="EMBL" id="JAUUTY010000005">
    <property type="protein sequence ID" value="KAK1628785.1"/>
    <property type="molecule type" value="Genomic_DNA"/>
</dbReference>
<evidence type="ECO:0000313" key="3">
    <source>
        <dbReference type="Proteomes" id="UP001231189"/>
    </source>
</evidence>
<feature type="compositionally biased region" description="Basic and acidic residues" evidence="1">
    <location>
        <begin position="222"/>
        <end position="239"/>
    </location>
</feature>
<evidence type="ECO:0000313" key="2">
    <source>
        <dbReference type="EMBL" id="KAK1628785.1"/>
    </source>
</evidence>
<proteinExistence type="predicted"/>
<organism evidence="2 3">
    <name type="scientific">Lolium multiflorum</name>
    <name type="common">Italian ryegrass</name>
    <name type="synonym">Lolium perenne subsp. multiflorum</name>
    <dbReference type="NCBI Taxonomy" id="4521"/>
    <lineage>
        <taxon>Eukaryota</taxon>
        <taxon>Viridiplantae</taxon>
        <taxon>Streptophyta</taxon>
        <taxon>Embryophyta</taxon>
        <taxon>Tracheophyta</taxon>
        <taxon>Spermatophyta</taxon>
        <taxon>Magnoliopsida</taxon>
        <taxon>Liliopsida</taxon>
        <taxon>Poales</taxon>
        <taxon>Poaceae</taxon>
        <taxon>BOP clade</taxon>
        <taxon>Pooideae</taxon>
        <taxon>Poodae</taxon>
        <taxon>Poeae</taxon>
        <taxon>Poeae Chloroplast Group 2 (Poeae type)</taxon>
        <taxon>Loliodinae</taxon>
        <taxon>Loliinae</taxon>
        <taxon>Lolium</taxon>
    </lineage>
</organism>
<feature type="region of interest" description="Disordered" evidence="1">
    <location>
        <begin position="21"/>
        <end position="140"/>
    </location>
</feature>
<comment type="caution">
    <text evidence="2">The sequence shown here is derived from an EMBL/GenBank/DDBJ whole genome shotgun (WGS) entry which is preliminary data.</text>
</comment>
<feature type="compositionally biased region" description="Basic and acidic residues" evidence="1">
    <location>
        <begin position="45"/>
        <end position="54"/>
    </location>
</feature>
<dbReference type="Proteomes" id="UP001231189">
    <property type="component" value="Unassembled WGS sequence"/>
</dbReference>
<name>A0AAD8VYJ0_LOLMU</name>
<sequence length="287" mass="29862">MVKKKGSAAVVGIASSSTIAKATADAAKRAAPEASPGDWPASAMSKRDEKKEHGLGLISPEEGNAILPAPVKASAQPPKRPSGGFTDEYDLLDFDEGFIEPPSKKAKDSPSRPTPAASKASVPPTAAAAQPSSASSLSNGKEVPLVAAISPSHHEEPGIQTAITILKGFASQFSSLQDDRSWLQEEVQSNSSKLNQAVTMAATARQNADSLKKGAQSLKKKLKEEEQGKAEAHAQRKEREDLLQKSTLALLEATDIPSSSVGKLPDGSSVDAIALGIQSGDLVRALL</sequence>
<evidence type="ECO:0000256" key="1">
    <source>
        <dbReference type="SAM" id="MobiDB-lite"/>
    </source>
</evidence>